<feature type="signal peptide" evidence="1">
    <location>
        <begin position="1"/>
        <end position="20"/>
    </location>
</feature>
<dbReference type="Proteomes" id="UP000053091">
    <property type="component" value="Unassembled WGS sequence"/>
</dbReference>
<gene>
    <name evidence="3" type="ORF">TBC1_121049</name>
</gene>
<dbReference type="InterPro" id="IPR036249">
    <property type="entry name" value="Thioredoxin-like_sf"/>
</dbReference>
<dbReference type="OrthoDB" id="6398367at2"/>
<evidence type="ECO:0000313" key="3">
    <source>
        <dbReference type="EMBL" id="GAP45228.1"/>
    </source>
</evidence>
<organism evidence="3">
    <name type="scientific">Lentimicrobium saccharophilum</name>
    <dbReference type="NCBI Taxonomy" id="1678841"/>
    <lineage>
        <taxon>Bacteria</taxon>
        <taxon>Pseudomonadati</taxon>
        <taxon>Bacteroidota</taxon>
        <taxon>Bacteroidia</taxon>
        <taxon>Bacteroidales</taxon>
        <taxon>Lentimicrobiaceae</taxon>
        <taxon>Lentimicrobium</taxon>
    </lineage>
</organism>
<feature type="chain" id="PRO_5006633271" evidence="1">
    <location>
        <begin position="21"/>
        <end position="175"/>
    </location>
</feature>
<proteinExistence type="predicted"/>
<dbReference type="AlphaFoldDB" id="A0A0S7BW58"/>
<evidence type="ECO:0000259" key="2">
    <source>
        <dbReference type="Pfam" id="PF00085"/>
    </source>
</evidence>
<evidence type="ECO:0000313" key="4">
    <source>
        <dbReference type="Proteomes" id="UP000053091"/>
    </source>
</evidence>
<dbReference type="EMBL" id="DF968183">
    <property type="protein sequence ID" value="GAP45228.1"/>
    <property type="molecule type" value="Genomic_DNA"/>
</dbReference>
<evidence type="ECO:0000256" key="1">
    <source>
        <dbReference type="SAM" id="SignalP"/>
    </source>
</evidence>
<reference evidence="3" key="1">
    <citation type="journal article" date="2015" name="Genome Announc.">
        <title>Draft Genome Sequence of Bacteroidales Strain TBC1, a Novel Isolate from a Methanogenic Wastewater Treatment System.</title>
        <authorList>
            <person name="Tourlousse D.M."/>
            <person name="Matsuura N."/>
            <person name="Sun L."/>
            <person name="Toyonaga M."/>
            <person name="Kuroda K."/>
            <person name="Ohashi A."/>
            <person name="Cruz R."/>
            <person name="Yamaguchi T."/>
            <person name="Sekiguchi Y."/>
        </authorList>
    </citation>
    <scope>NUCLEOTIDE SEQUENCE [LARGE SCALE GENOMIC DNA]</scope>
    <source>
        <strain evidence="3">TBC1</strain>
    </source>
</reference>
<keyword evidence="4" id="KW-1185">Reference proteome</keyword>
<sequence length="175" mass="20153">MRKSLTLISALLFIVFNLSAQENHRVNDEKSGREILVGTVTRDGLAGMGEWFNSEYNQYQPDTMVVAHLKFHSGDYPWVFIALGTWCSDSREQVPRFIKILDQLEYPADRIYMVAVDRDKKAKDFCIGDYDIRLVPTFIFTREGEEIGRIIETPVESLERDFMNILNGRAAAPRN</sequence>
<protein>
    <submittedName>
        <fullName evidence="3">Thioredoxin</fullName>
    </submittedName>
</protein>
<dbReference type="Pfam" id="PF00085">
    <property type="entry name" value="Thioredoxin"/>
    <property type="match status" value="1"/>
</dbReference>
<feature type="domain" description="Thioredoxin" evidence="2">
    <location>
        <begin position="84"/>
        <end position="152"/>
    </location>
</feature>
<keyword evidence="1" id="KW-0732">Signal</keyword>
<dbReference type="STRING" id="1678841.TBC1_121049"/>
<dbReference type="Gene3D" id="3.40.30.10">
    <property type="entry name" value="Glutaredoxin"/>
    <property type="match status" value="1"/>
</dbReference>
<dbReference type="CDD" id="cd02947">
    <property type="entry name" value="TRX_family"/>
    <property type="match status" value="1"/>
</dbReference>
<dbReference type="RefSeq" id="WP_062045447.1">
    <property type="nucleotide sequence ID" value="NZ_DF968183.1"/>
</dbReference>
<accession>A0A0S7BW58</accession>
<dbReference type="SUPFAM" id="SSF52833">
    <property type="entry name" value="Thioredoxin-like"/>
    <property type="match status" value="1"/>
</dbReference>
<dbReference type="InterPro" id="IPR013766">
    <property type="entry name" value="Thioredoxin_domain"/>
</dbReference>
<name>A0A0S7BW58_9BACT</name>